<evidence type="ECO:0008006" key="5">
    <source>
        <dbReference type="Google" id="ProtNLM"/>
    </source>
</evidence>
<proteinExistence type="inferred from homology"/>
<sequence>MGEKTEKIKSMANEKGIFHIFAIDHRDVFVKCLEEKLGHTVTFEEIADEKNRLMEAVSEVTGGYLIDPVYFVKGGCLKARLSGHTFMMGVENSNYDVSCVDDTYLYPDISVHQIWKMGGSMIKLFVYYHPHMEFRHKILEIIHKVETECKKYDMPFLLEPIIYSDHLLNPEIRLSLMKEMLEQLKKVQVDIYKLEFPGDVIVYDDEKNVEICREIGNLIQTPWIVLSSGVSAEVFTKQIALSGQSGASGYAVGRSVWGEYVGTADESLEEMKRIMAGFASTADRYCHPWDRQ</sequence>
<evidence type="ECO:0000313" key="3">
    <source>
        <dbReference type="EMBL" id="HIZ39196.1"/>
    </source>
</evidence>
<dbReference type="Proteomes" id="UP000824049">
    <property type="component" value="Unassembled WGS sequence"/>
</dbReference>
<evidence type="ECO:0000313" key="4">
    <source>
        <dbReference type="Proteomes" id="UP000824049"/>
    </source>
</evidence>
<reference evidence="3" key="2">
    <citation type="submission" date="2021-04" db="EMBL/GenBank/DDBJ databases">
        <authorList>
            <person name="Gilroy R."/>
        </authorList>
    </citation>
    <scope>NUCLEOTIDE SEQUENCE</scope>
    <source>
        <strain evidence="3">CHK179-28034</strain>
    </source>
</reference>
<comment type="caution">
    <text evidence="3">The sequence shown here is derived from an EMBL/GenBank/DDBJ whole genome shotgun (WGS) entry which is preliminary data.</text>
</comment>
<organism evidence="3 4">
    <name type="scientific">Candidatus Anaerobutyricum stercoris</name>
    <dbReference type="NCBI Taxonomy" id="2838457"/>
    <lineage>
        <taxon>Bacteria</taxon>
        <taxon>Bacillati</taxon>
        <taxon>Bacillota</taxon>
        <taxon>Clostridia</taxon>
        <taxon>Lachnospirales</taxon>
        <taxon>Lachnospiraceae</taxon>
        <taxon>Anaerobutyricum</taxon>
    </lineage>
</organism>
<dbReference type="GO" id="GO:0061595">
    <property type="term" value="F:6-deoxy-6-sulfofructose-1-phosphate aldolase activity"/>
    <property type="evidence" value="ECO:0007669"/>
    <property type="project" value="TreeGrafter"/>
</dbReference>
<dbReference type="Gene3D" id="3.20.20.70">
    <property type="entry name" value="Aldolase class I"/>
    <property type="match status" value="1"/>
</dbReference>
<dbReference type="PANTHER" id="PTHR39340">
    <property type="entry name" value="SULFOFRUCTOSEPHOSPHATE ALDOLASE"/>
    <property type="match status" value="1"/>
</dbReference>
<protein>
    <recommendedName>
        <fullName evidence="5">Tagatose-bisphosphate aldolase</fullName>
    </recommendedName>
</protein>
<dbReference type="InterPro" id="IPR013785">
    <property type="entry name" value="Aldolase_TIM"/>
</dbReference>
<evidence type="ECO:0000256" key="1">
    <source>
        <dbReference type="ARBA" id="ARBA00008679"/>
    </source>
</evidence>
<dbReference type="PANTHER" id="PTHR39340:SF1">
    <property type="entry name" value="SULFOFRUCTOSEPHOSPHATE ALDOLASE"/>
    <property type="match status" value="1"/>
</dbReference>
<comment type="similarity">
    <text evidence="1">Belongs to the aldolase LacD family.</text>
</comment>
<dbReference type="GO" id="GO:1902777">
    <property type="term" value="P:6-sulfoquinovose(1-) catabolic process"/>
    <property type="evidence" value="ECO:0007669"/>
    <property type="project" value="TreeGrafter"/>
</dbReference>
<dbReference type="Pfam" id="PF01791">
    <property type="entry name" value="DeoC"/>
    <property type="match status" value="1"/>
</dbReference>
<dbReference type="InterPro" id="IPR002915">
    <property type="entry name" value="DeoC/FbaB/LacD_aldolase"/>
</dbReference>
<name>A0A9D2EKU8_9FIRM</name>
<dbReference type="SUPFAM" id="SSF51569">
    <property type="entry name" value="Aldolase"/>
    <property type="match status" value="1"/>
</dbReference>
<reference evidence="3" key="1">
    <citation type="journal article" date="2021" name="PeerJ">
        <title>Extensive microbial diversity within the chicken gut microbiome revealed by metagenomics and culture.</title>
        <authorList>
            <person name="Gilroy R."/>
            <person name="Ravi A."/>
            <person name="Getino M."/>
            <person name="Pursley I."/>
            <person name="Horton D.L."/>
            <person name="Alikhan N.F."/>
            <person name="Baker D."/>
            <person name="Gharbi K."/>
            <person name="Hall N."/>
            <person name="Watson M."/>
            <person name="Adriaenssens E.M."/>
            <person name="Foster-Nyarko E."/>
            <person name="Jarju S."/>
            <person name="Secka A."/>
            <person name="Antonio M."/>
            <person name="Oren A."/>
            <person name="Chaudhuri R.R."/>
            <person name="La Ragione R."/>
            <person name="Hildebrand F."/>
            <person name="Pallen M.J."/>
        </authorList>
    </citation>
    <scope>NUCLEOTIDE SEQUENCE</scope>
    <source>
        <strain evidence="3">CHK179-28034</strain>
    </source>
</reference>
<gene>
    <name evidence="3" type="ORF">H9968_04600</name>
</gene>
<dbReference type="AlphaFoldDB" id="A0A9D2EKU8"/>
<evidence type="ECO:0000256" key="2">
    <source>
        <dbReference type="ARBA" id="ARBA00023239"/>
    </source>
</evidence>
<dbReference type="InterPro" id="IPR050552">
    <property type="entry name" value="LacD_aldolase"/>
</dbReference>
<accession>A0A9D2EKU8</accession>
<keyword evidence="2" id="KW-0456">Lyase</keyword>
<dbReference type="EMBL" id="DXBR01000046">
    <property type="protein sequence ID" value="HIZ39196.1"/>
    <property type="molecule type" value="Genomic_DNA"/>
</dbReference>